<evidence type="ECO:0000256" key="2">
    <source>
        <dbReference type="ARBA" id="ARBA00022840"/>
    </source>
</evidence>
<comment type="caution">
    <text evidence="3">Lacks conserved residue(s) required for the propagation of feature annotation.</text>
</comment>
<evidence type="ECO:0000313" key="5">
    <source>
        <dbReference type="EMBL" id="EOA92830.1"/>
    </source>
</evidence>
<feature type="non-terminal residue" evidence="5">
    <location>
        <position position="45"/>
    </location>
</feature>
<feature type="domain" description="Kinesin motor" evidence="4">
    <location>
        <begin position="10"/>
        <end position="45"/>
    </location>
</feature>
<dbReference type="InterPro" id="IPR001752">
    <property type="entry name" value="Kinesin_motor_dom"/>
</dbReference>
<dbReference type="AlphaFoldDB" id="R0J6R4"/>
<reference evidence="6" key="1">
    <citation type="journal article" date="2013" name="Nat. Genet.">
        <title>The duck genome and transcriptome provide insight into an avian influenza virus reservoir species.</title>
        <authorList>
            <person name="Huang Y."/>
            <person name="Li Y."/>
            <person name="Burt D.W."/>
            <person name="Chen H."/>
            <person name="Zhang Y."/>
            <person name="Qian W."/>
            <person name="Kim H."/>
            <person name="Gan S."/>
            <person name="Zhao Y."/>
            <person name="Li J."/>
            <person name="Yi K."/>
            <person name="Feng H."/>
            <person name="Zhu P."/>
            <person name="Li B."/>
            <person name="Liu Q."/>
            <person name="Fairley S."/>
            <person name="Magor K.E."/>
            <person name="Du Z."/>
            <person name="Hu X."/>
            <person name="Goodman L."/>
            <person name="Tafer H."/>
            <person name="Vignal A."/>
            <person name="Lee T."/>
            <person name="Kim K.W."/>
            <person name="Sheng Z."/>
            <person name="An Y."/>
            <person name="Searle S."/>
            <person name="Herrero J."/>
            <person name="Groenen M.A."/>
            <person name="Crooijmans R.P."/>
            <person name="Faraut T."/>
            <person name="Cai Q."/>
            <person name="Webster R.G."/>
            <person name="Aldridge J.R."/>
            <person name="Warren W.C."/>
            <person name="Bartschat S."/>
            <person name="Kehr S."/>
            <person name="Marz M."/>
            <person name="Stadler P.F."/>
            <person name="Smith J."/>
            <person name="Kraus R.H."/>
            <person name="Zhao Y."/>
            <person name="Ren L."/>
            <person name="Fei J."/>
            <person name="Morisson M."/>
            <person name="Kaiser P."/>
            <person name="Griffin D.K."/>
            <person name="Rao M."/>
            <person name="Pitel F."/>
            <person name="Wang J."/>
            <person name="Li N."/>
        </authorList>
    </citation>
    <scope>NUCLEOTIDE SEQUENCE [LARGE SCALE GENOMIC DNA]</scope>
</reference>
<dbReference type="GO" id="GO:0008017">
    <property type="term" value="F:microtubule binding"/>
    <property type="evidence" value="ECO:0007669"/>
    <property type="project" value="InterPro"/>
</dbReference>
<evidence type="ECO:0000256" key="3">
    <source>
        <dbReference type="PROSITE-ProRule" id="PRU00283"/>
    </source>
</evidence>
<dbReference type="Gene3D" id="3.40.850.10">
    <property type="entry name" value="Kinesin motor domain"/>
    <property type="match status" value="1"/>
</dbReference>
<keyword evidence="6" id="KW-1185">Reference proteome</keyword>
<dbReference type="InterPro" id="IPR036961">
    <property type="entry name" value="Kinesin_motor_dom_sf"/>
</dbReference>
<dbReference type="Proteomes" id="UP000296049">
    <property type="component" value="Unassembled WGS sequence"/>
</dbReference>
<comment type="similarity">
    <text evidence="3">Belongs to the TRAFAC class myosin-kinesin ATPase superfamily. Kinesin family.</text>
</comment>
<evidence type="ECO:0000259" key="4">
    <source>
        <dbReference type="PROSITE" id="PS50067"/>
    </source>
</evidence>
<sequence>KRSSLESKGHIEVCLRVRPFTLLEKENESQDCFLVEDSTSIILKP</sequence>
<dbReference type="PROSITE" id="PS50067">
    <property type="entry name" value="KINESIN_MOTOR_2"/>
    <property type="match status" value="1"/>
</dbReference>
<dbReference type="GO" id="GO:0005524">
    <property type="term" value="F:ATP binding"/>
    <property type="evidence" value="ECO:0007669"/>
    <property type="project" value="UniProtKB-KW"/>
</dbReference>
<organism evidence="5 6">
    <name type="scientific">Anas platyrhynchos</name>
    <name type="common">Mallard</name>
    <name type="synonym">Anas boschas</name>
    <dbReference type="NCBI Taxonomy" id="8839"/>
    <lineage>
        <taxon>Eukaryota</taxon>
        <taxon>Metazoa</taxon>
        <taxon>Chordata</taxon>
        <taxon>Craniata</taxon>
        <taxon>Vertebrata</taxon>
        <taxon>Euteleostomi</taxon>
        <taxon>Archelosauria</taxon>
        <taxon>Archosauria</taxon>
        <taxon>Dinosauria</taxon>
        <taxon>Saurischia</taxon>
        <taxon>Theropoda</taxon>
        <taxon>Coelurosauria</taxon>
        <taxon>Aves</taxon>
        <taxon>Neognathae</taxon>
        <taxon>Galloanserae</taxon>
        <taxon>Anseriformes</taxon>
        <taxon>Anatidae</taxon>
        <taxon>Anatinae</taxon>
        <taxon>Anas</taxon>
    </lineage>
</organism>
<dbReference type="EMBL" id="KB805737">
    <property type="protein sequence ID" value="EOA92830.1"/>
    <property type="molecule type" value="Genomic_DNA"/>
</dbReference>
<evidence type="ECO:0000256" key="1">
    <source>
        <dbReference type="ARBA" id="ARBA00022741"/>
    </source>
</evidence>
<name>R0J6R4_ANAPL</name>
<keyword evidence="2" id="KW-0067">ATP-binding</keyword>
<gene>
    <name evidence="5" type="ORF">Anapl_18696</name>
</gene>
<feature type="non-terminal residue" evidence="5">
    <location>
        <position position="1"/>
    </location>
</feature>
<proteinExistence type="inferred from homology"/>
<dbReference type="GO" id="GO:0007018">
    <property type="term" value="P:microtubule-based movement"/>
    <property type="evidence" value="ECO:0007669"/>
    <property type="project" value="InterPro"/>
</dbReference>
<dbReference type="GO" id="GO:0003777">
    <property type="term" value="F:microtubule motor activity"/>
    <property type="evidence" value="ECO:0007669"/>
    <property type="project" value="InterPro"/>
</dbReference>
<accession>R0J6R4</accession>
<evidence type="ECO:0000313" key="6">
    <source>
        <dbReference type="Proteomes" id="UP000296049"/>
    </source>
</evidence>
<keyword evidence="1" id="KW-0547">Nucleotide-binding</keyword>
<protein>
    <submittedName>
        <fullName evidence="5">M-phase phosphoprotein 1</fullName>
    </submittedName>
</protein>